<name>A0A1G5QCW8_9GAMM</name>
<dbReference type="CDD" id="cd11599">
    <property type="entry name" value="HDAC_classII_2"/>
    <property type="match status" value="1"/>
</dbReference>
<dbReference type="PRINTS" id="PR01270">
    <property type="entry name" value="HDASUPER"/>
</dbReference>
<reference evidence="3 4" key="1">
    <citation type="submission" date="2016-10" db="EMBL/GenBank/DDBJ databases">
        <authorList>
            <person name="de Groot N.N."/>
        </authorList>
    </citation>
    <scope>NUCLEOTIDE SEQUENCE [LARGE SCALE GENOMIC DNA]</scope>
    <source>
        <strain evidence="3 4">HLD2</strain>
    </source>
</reference>
<dbReference type="RefSeq" id="WP_092995932.1">
    <property type="nucleotide sequence ID" value="NZ_FMWD01000005.1"/>
</dbReference>
<organism evidence="3 4">
    <name type="scientific">Thiohalomonas denitrificans</name>
    <dbReference type="NCBI Taxonomy" id="415747"/>
    <lineage>
        <taxon>Bacteria</taxon>
        <taxon>Pseudomonadati</taxon>
        <taxon>Pseudomonadota</taxon>
        <taxon>Gammaproteobacteria</taxon>
        <taxon>Thiohalomonadales</taxon>
        <taxon>Thiohalomonadaceae</taxon>
        <taxon>Thiohalomonas</taxon>
    </lineage>
</organism>
<evidence type="ECO:0000313" key="4">
    <source>
        <dbReference type="Proteomes" id="UP000199648"/>
    </source>
</evidence>
<dbReference type="InterPro" id="IPR000286">
    <property type="entry name" value="HDACs"/>
</dbReference>
<dbReference type="OrthoDB" id="9808367at2"/>
<accession>A0A1G5QCW8</accession>
<dbReference type="PANTHER" id="PTHR10625">
    <property type="entry name" value="HISTONE DEACETYLASE HDAC1-RELATED"/>
    <property type="match status" value="1"/>
</dbReference>
<dbReference type="STRING" id="415747.SAMN03097708_01908"/>
<dbReference type="InterPro" id="IPR037138">
    <property type="entry name" value="His_deacetylse_dom_sf"/>
</dbReference>
<feature type="domain" description="Histone deacetylase" evidence="2">
    <location>
        <begin position="20"/>
        <end position="303"/>
    </location>
</feature>
<dbReference type="InterPro" id="IPR023801">
    <property type="entry name" value="His_deacetylse_dom"/>
</dbReference>
<dbReference type="Pfam" id="PF00850">
    <property type="entry name" value="Hist_deacetyl"/>
    <property type="match status" value="1"/>
</dbReference>
<dbReference type="Gene3D" id="3.40.800.20">
    <property type="entry name" value="Histone deacetylase domain"/>
    <property type="match status" value="1"/>
</dbReference>
<protein>
    <submittedName>
        <fullName evidence="3">Acetoin utilization deacetylase AcuC</fullName>
    </submittedName>
</protein>
<proteinExistence type="inferred from homology"/>
<dbReference type="InterPro" id="IPR023696">
    <property type="entry name" value="Ureohydrolase_dom_sf"/>
</dbReference>
<dbReference type="AlphaFoldDB" id="A0A1G5QCW8"/>
<dbReference type="GO" id="GO:0040029">
    <property type="term" value="P:epigenetic regulation of gene expression"/>
    <property type="evidence" value="ECO:0007669"/>
    <property type="project" value="TreeGrafter"/>
</dbReference>
<evidence type="ECO:0000256" key="1">
    <source>
        <dbReference type="ARBA" id="ARBA00005947"/>
    </source>
</evidence>
<gene>
    <name evidence="3" type="ORF">SAMN03097708_01908</name>
</gene>
<dbReference type="GO" id="GO:0004407">
    <property type="term" value="F:histone deacetylase activity"/>
    <property type="evidence" value="ECO:0007669"/>
    <property type="project" value="TreeGrafter"/>
</dbReference>
<keyword evidence="4" id="KW-1185">Reference proteome</keyword>
<dbReference type="EMBL" id="FMWD01000005">
    <property type="protein sequence ID" value="SCZ59693.1"/>
    <property type="molecule type" value="Genomic_DNA"/>
</dbReference>
<dbReference type="SUPFAM" id="SSF52768">
    <property type="entry name" value="Arginase/deacetylase"/>
    <property type="match status" value="1"/>
</dbReference>
<evidence type="ECO:0000313" key="3">
    <source>
        <dbReference type="EMBL" id="SCZ59693.1"/>
    </source>
</evidence>
<dbReference type="PANTHER" id="PTHR10625:SF10">
    <property type="entry name" value="HISTONE DEACETYLASE HDAC1"/>
    <property type="match status" value="1"/>
</dbReference>
<evidence type="ECO:0000259" key="2">
    <source>
        <dbReference type="Pfam" id="PF00850"/>
    </source>
</evidence>
<sequence length="308" mass="33566">MATAYITHPDCLLHNMGDIHPEAAIRLQAIQDHLIATGLMELLHPVDAPNVTREQLERVHLPSYIDELEAIHPEGALVQLDPDTAMNEYTLAAARRAAGAVIKGTEMVIAGKVENAFCAVRPPGHHAEPGRAMGFCFFNNVAVGVAHALQALGLKRVAIVDFDVHHGNGTETIFREDERVLMASSFQHPFYPWTAIVERPNRIHVPLAAGSNGAAFREAIETSWFPALEEFAPEMIFISAGFDGHAREELGQLRLTEADFGWVTEGIVEVAHRHAGGRVVSVLEGGYVPDALARSVGHHLRALMGLND</sequence>
<dbReference type="Proteomes" id="UP000199648">
    <property type="component" value="Unassembled WGS sequence"/>
</dbReference>
<comment type="similarity">
    <text evidence="1">Belongs to the histone deacetylase family.</text>
</comment>